<dbReference type="Proteomes" id="UP001154282">
    <property type="component" value="Unassembled WGS sequence"/>
</dbReference>
<proteinExistence type="predicted"/>
<dbReference type="PANTHER" id="PTHR35315">
    <property type="entry name" value="ACI13"/>
    <property type="match status" value="1"/>
</dbReference>
<gene>
    <name evidence="1" type="ORF">LITE_LOCUS12340</name>
</gene>
<sequence>KISRQSAAGPTPTRETIKNLRRNTVAFVVVADFRRSVIFLLPEIRTSFLVISTFLRAKMASNPSPEPEIGPDGLARESPIIAYTEKVMSLSLSRYGSHFQLRSVGLMKFSSSGICVFLSGNCRRAASITQINKSMLLGVERELANLSMEMKLTAGP</sequence>
<reference evidence="1" key="1">
    <citation type="submission" date="2022-08" db="EMBL/GenBank/DDBJ databases">
        <authorList>
            <person name="Gutierrez-Valencia J."/>
        </authorList>
    </citation>
    <scope>NUCLEOTIDE SEQUENCE</scope>
</reference>
<comment type="caution">
    <text evidence="1">The sequence shown here is derived from an EMBL/GenBank/DDBJ whole genome shotgun (WGS) entry which is preliminary data.</text>
</comment>
<evidence type="ECO:0000313" key="2">
    <source>
        <dbReference type="Proteomes" id="UP001154282"/>
    </source>
</evidence>
<dbReference type="PANTHER" id="PTHR35315:SF1">
    <property type="entry name" value="RAB6-INTERACTING GOLGIN"/>
    <property type="match status" value="1"/>
</dbReference>
<evidence type="ECO:0000313" key="1">
    <source>
        <dbReference type="EMBL" id="CAI0404137.1"/>
    </source>
</evidence>
<feature type="non-terminal residue" evidence="1">
    <location>
        <position position="1"/>
    </location>
</feature>
<organism evidence="1 2">
    <name type="scientific">Linum tenue</name>
    <dbReference type="NCBI Taxonomy" id="586396"/>
    <lineage>
        <taxon>Eukaryota</taxon>
        <taxon>Viridiplantae</taxon>
        <taxon>Streptophyta</taxon>
        <taxon>Embryophyta</taxon>
        <taxon>Tracheophyta</taxon>
        <taxon>Spermatophyta</taxon>
        <taxon>Magnoliopsida</taxon>
        <taxon>eudicotyledons</taxon>
        <taxon>Gunneridae</taxon>
        <taxon>Pentapetalae</taxon>
        <taxon>rosids</taxon>
        <taxon>fabids</taxon>
        <taxon>Malpighiales</taxon>
        <taxon>Linaceae</taxon>
        <taxon>Linum</taxon>
    </lineage>
</organism>
<keyword evidence="2" id="KW-1185">Reference proteome</keyword>
<name>A0AAV0J2K5_9ROSI</name>
<dbReference type="AlphaFoldDB" id="A0AAV0J2K5"/>
<protein>
    <submittedName>
        <fullName evidence="1">Uncharacterized protein</fullName>
    </submittedName>
</protein>
<dbReference type="EMBL" id="CAMGYJ010000004">
    <property type="protein sequence ID" value="CAI0404137.1"/>
    <property type="molecule type" value="Genomic_DNA"/>
</dbReference>
<accession>A0AAV0J2K5</accession>